<evidence type="ECO:0000313" key="3">
    <source>
        <dbReference type="Proteomes" id="UP001210211"/>
    </source>
</evidence>
<sequence length="400" mass="44226">MGSKPPDPAPGQSATKRGRFDTTNSPTMVYVRRKIDHDQQNKPCPSSETSKNSGGESAKEPNLGLNEEKKEPDLECHEPNVEGDLNDMKDSAPNLVENKENDSILEPTGNKIESHSDAELCLMKVSEPDLECHEPNVEAELNELKDAGPNLVGNRESGSILEVNGNKIESHSDAELCQVNIGALTARPAEVATDPESEVVIPTEVANEEKESTSGPNEEKNEPDLVCHETNIDSDLVELHAISTNQVTSLGVDEKEIEPKIDVDFQQQKSAAPNQGTNGAKNQNIGINEPKSATITSKQAMTDSNSRSSDRENFRERFAKLQIFLKDCDCSRQDDYIRMLRSLSAVGRSKHAIALEKRAMDLLMEEGKELRRMNNLHVLGKDWLKDKLSLPAQTNFHRQL</sequence>
<feature type="compositionally biased region" description="Polar residues" evidence="1">
    <location>
        <begin position="41"/>
        <end position="55"/>
    </location>
</feature>
<proteinExistence type="predicted"/>
<evidence type="ECO:0000256" key="1">
    <source>
        <dbReference type="SAM" id="MobiDB-lite"/>
    </source>
</evidence>
<keyword evidence="3" id="KW-1185">Reference proteome</keyword>
<comment type="caution">
    <text evidence="2">The sequence shown here is derived from an EMBL/GenBank/DDBJ whole genome shotgun (WGS) entry which is preliminary data.</text>
</comment>
<dbReference type="AlphaFoldDB" id="A0AAD5Z1M7"/>
<protein>
    <submittedName>
        <fullName evidence="2">Uncharacterized protein</fullName>
    </submittedName>
</protein>
<dbReference type="PANTHER" id="PTHR34555:SF1">
    <property type="entry name" value="INTEGRAL MEMBRANE HEMOLYSIN-III-LIKE PROTEIN"/>
    <property type="match status" value="1"/>
</dbReference>
<gene>
    <name evidence="2" type="ORF">LUZ61_014939</name>
</gene>
<organism evidence="2 3">
    <name type="scientific">Rhynchospora tenuis</name>
    <dbReference type="NCBI Taxonomy" id="198213"/>
    <lineage>
        <taxon>Eukaryota</taxon>
        <taxon>Viridiplantae</taxon>
        <taxon>Streptophyta</taxon>
        <taxon>Embryophyta</taxon>
        <taxon>Tracheophyta</taxon>
        <taxon>Spermatophyta</taxon>
        <taxon>Magnoliopsida</taxon>
        <taxon>Liliopsida</taxon>
        <taxon>Poales</taxon>
        <taxon>Cyperaceae</taxon>
        <taxon>Cyperoideae</taxon>
        <taxon>Rhynchosporeae</taxon>
        <taxon>Rhynchospora</taxon>
    </lineage>
</organism>
<feature type="compositionally biased region" description="Basic and acidic residues" evidence="1">
    <location>
        <begin position="66"/>
        <end position="90"/>
    </location>
</feature>
<reference evidence="2 3" key="1">
    <citation type="journal article" date="2022" name="Cell">
        <title>Repeat-based holocentromeres influence genome architecture and karyotype evolution.</title>
        <authorList>
            <person name="Hofstatter P.G."/>
            <person name="Thangavel G."/>
            <person name="Lux T."/>
            <person name="Neumann P."/>
            <person name="Vondrak T."/>
            <person name="Novak P."/>
            <person name="Zhang M."/>
            <person name="Costa L."/>
            <person name="Castellani M."/>
            <person name="Scott A."/>
            <person name="Toegelov H."/>
            <person name="Fuchs J."/>
            <person name="Mata-Sucre Y."/>
            <person name="Dias Y."/>
            <person name="Vanzela A.L.L."/>
            <person name="Huettel B."/>
            <person name="Almeida C.C.S."/>
            <person name="Simkova H."/>
            <person name="Souza G."/>
            <person name="Pedrosa-Harand A."/>
            <person name="Macas J."/>
            <person name="Mayer K.F.X."/>
            <person name="Houben A."/>
            <person name="Marques A."/>
        </authorList>
    </citation>
    <scope>NUCLEOTIDE SEQUENCE [LARGE SCALE GENOMIC DNA]</scope>
    <source>
        <strain evidence="2">RhyTen1mFocal</strain>
    </source>
</reference>
<accession>A0AAD5Z1M7</accession>
<dbReference type="EMBL" id="JAMRDG010000002">
    <property type="protein sequence ID" value="KAJ3685775.1"/>
    <property type="molecule type" value="Genomic_DNA"/>
</dbReference>
<dbReference type="Proteomes" id="UP001210211">
    <property type="component" value="Unassembled WGS sequence"/>
</dbReference>
<evidence type="ECO:0000313" key="2">
    <source>
        <dbReference type="EMBL" id="KAJ3685775.1"/>
    </source>
</evidence>
<name>A0AAD5Z1M7_9POAL</name>
<feature type="region of interest" description="Disordered" evidence="1">
    <location>
        <begin position="1"/>
        <end position="112"/>
    </location>
</feature>
<dbReference type="PANTHER" id="PTHR34555">
    <property type="entry name" value="INTEGRAL MEMBRANE HEMOLYSIN-III-LIKE PROTEIN"/>
    <property type="match status" value="1"/>
</dbReference>
<feature type="region of interest" description="Disordered" evidence="1">
    <location>
        <begin position="267"/>
        <end position="287"/>
    </location>
</feature>